<dbReference type="Proteomes" id="UP001328107">
    <property type="component" value="Unassembled WGS sequence"/>
</dbReference>
<protein>
    <recommendedName>
        <fullName evidence="4">Sphingomyelin phosphodiesterase C-terminal domain-containing protein</fullName>
    </recommendedName>
</protein>
<dbReference type="InterPro" id="IPR045473">
    <property type="entry name" value="ASM_C"/>
</dbReference>
<evidence type="ECO:0000256" key="1">
    <source>
        <dbReference type="ARBA" id="ARBA00022801"/>
    </source>
</evidence>
<dbReference type="PANTHER" id="PTHR10340">
    <property type="entry name" value="SPHINGOMYELIN PHOSPHODIESTERASE"/>
    <property type="match status" value="1"/>
</dbReference>
<gene>
    <name evidence="5" type="ORF">PMAYCL1PPCAC_04606</name>
</gene>
<dbReference type="AlphaFoldDB" id="A0AAN4Z5F8"/>
<dbReference type="GO" id="GO:0061750">
    <property type="term" value="F:acid sphingomyelin phosphodiesterase activity"/>
    <property type="evidence" value="ECO:0007669"/>
    <property type="project" value="TreeGrafter"/>
</dbReference>
<keyword evidence="2" id="KW-0325">Glycoprotein</keyword>
<keyword evidence="1" id="KW-0378">Hydrolase</keyword>
<feature type="domain" description="Sphingomyelin phosphodiesterase C-terminal" evidence="4">
    <location>
        <begin position="182"/>
        <end position="266"/>
    </location>
</feature>
<dbReference type="Pfam" id="PF19272">
    <property type="entry name" value="ASMase_C"/>
    <property type="match status" value="1"/>
</dbReference>
<evidence type="ECO:0000313" key="6">
    <source>
        <dbReference type="Proteomes" id="UP001328107"/>
    </source>
</evidence>
<accession>A0AAN4Z5F8</accession>
<proteinExistence type="predicted"/>
<dbReference type="EMBL" id="BTRK01000002">
    <property type="protein sequence ID" value="GMR34411.1"/>
    <property type="molecule type" value="Genomic_DNA"/>
</dbReference>
<organism evidence="5 6">
    <name type="scientific">Pristionchus mayeri</name>
    <dbReference type="NCBI Taxonomy" id="1317129"/>
    <lineage>
        <taxon>Eukaryota</taxon>
        <taxon>Metazoa</taxon>
        <taxon>Ecdysozoa</taxon>
        <taxon>Nematoda</taxon>
        <taxon>Chromadorea</taxon>
        <taxon>Rhabditida</taxon>
        <taxon>Rhabditina</taxon>
        <taxon>Diplogasteromorpha</taxon>
        <taxon>Diplogasteroidea</taxon>
        <taxon>Neodiplogasteridae</taxon>
        <taxon>Pristionchus</taxon>
    </lineage>
</organism>
<dbReference type="PANTHER" id="PTHR10340:SF54">
    <property type="entry name" value="SPHINGOMYELIN PHOSPHODIESTERASE 2"/>
    <property type="match status" value="1"/>
</dbReference>
<dbReference type="GO" id="GO:0016020">
    <property type="term" value="C:membrane"/>
    <property type="evidence" value="ECO:0007669"/>
    <property type="project" value="GOC"/>
</dbReference>
<evidence type="ECO:0000259" key="4">
    <source>
        <dbReference type="Pfam" id="PF19272"/>
    </source>
</evidence>
<dbReference type="GO" id="GO:0046513">
    <property type="term" value="P:ceramide biosynthetic process"/>
    <property type="evidence" value="ECO:0007669"/>
    <property type="project" value="TreeGrafter"/>
</dbReference>
<dbReference type="GO" id="GO:0005615">
    <property type="term" value="C:extracellular space"/>
    <property type="evidence" value="ECO:0007669"/>
    <property type="project" value="TreeGrafter"/>
</dbReference>
<evidence type="ECO:0000256" key="3">
    <source>
        <dbReference type="SAM" id="MobiDB-lite"/>
    </source>
</evidence>
<keyword evidence="6" id="KW-1185">Reference proteome</keyword>
<dbReference type="GO" id="GO:0005764">
    <property type="term" value="C:lysosome"/>
    <property type="evidence" value="ECO:0007669"/>
    <property type="project" value="TreeGrafter"/>
</dbReference>
<sequence length="271" mass="30962">QYSDLRSSRKPRRRASRLNGSSQHGGLREPRADLALQYARRSVEPLDYTGIGQGSAITRLVLSVSRLKLISLNSDYCAVYNYYLYLNQTDPDGTLSWLISELLSSEQKGEKVHIISHIPSGDNYCLKGWAHNFYEIVNRFENTIAAQFYGHTHYDHFQLYSDDSNPAGRPTHINFISPSLTTESYTNPAYRIYTIDGGYEGASYTVIDTETYATNLDDANTKDQEPEWFLEYSAKDTFGLPDLSPSSWINLVERLAVDDDLFKKFHRDLKK</sequence>
<evidence type="ECO:0000256" key="2">
    <source>
        <dbReference type="ARBA" id="ARBA00023180"/>
    </source>
</evidence>
<feature type="region of interest" description="Disordered" evidence="3">
    <location>
        <begin position="1"/>
        <end position="27"/>
    </location>
</feature>
<feature type="non-terminal residue" evidence="5">
    <location>
        <position position="1"/>
    </location>
</feature>
<evidence type="ECO:0000313" key="5">
    <source>
        <dbReference type="EMBL" id="GMR34411.1"/>
    </source>
</evidence>
<comment type="caution">
    <text evidence="5">The sequence shown here is derived from an EMBL/GenBank/DDBJ whole genome shotgun (WGS) entry which is preliminary data.</text>
</comment>
<dbReference type="InterPro" id="IPR029052">
    <property type="entry name" value="Metallo-depent_PP-like"/>
</dbReference>
<dbReference type="SUPFAM" id="SSF56300">
    <property type="entry name" value="Metallo-dependent phosphatases"/>
    <property type="match status" value="1"/>
</dbReference>
<reference evidence="6" key="1">
    <citation type="submission" date="2022-10" db="EMBL/GenBank/DDBJ databases">
        <title>Genome assembly of Pristionchus species.</title>
        <authorList>
            <person name="Yoshida K."/>
            <person name="Sommer R.J."/>
        </authorList>
    </citation>
    <scope>NUCLEOTIDE SEQUENCE [LARGE SCALE GENOMIC DNA]</scope>
    <source>
        <strain evidence="6">RS5460</strain>
    </source>
</reference>
<name>A0AAN4Z5F8_9BILA</name>
<dbReference type="GO" id="GO:0006685">
    <property type="term" value="P:sphingomyelin catabolic process"/>
    <property type="evidence" value="ECO:0007669"/>
    <property type="project" value="TreeGrafter"/>
</dbReference>